<dbReference type="PANTHER" id="PTHR34407:SF1">
    <property type="entry name" value="SGNH HYDROLASE-TYPE ESTERASE DOMAIN-CONTAINING PROTEIN"/>
    <property type="match status" value="1"/>
</dbReference>
<dbReference type="Proteomes" id="UP001445335">
    <property type="component" value="Unassembled WGS sequence"/>
</dbReference>
<dbReference type="InterPro" id="IPR036514">
    <property type="entry name" value="SGNH_hydro_sf"/>
</dbReference>
<dbReference type="AlphaFoldDB" id="A0AAW1RQM0"/>
<evidence type="ECO:0008006" key="3">
    <source>
        <dbReference type="Google" id="ProtNLM"/>
    </source>
</evidence>
<organism evidence="1 2">
    <name type="scientific">Elliptochloris bilobata</name>
    <dbReference type="NCBI Taxonomy" id="381761"/>
    <lineage>
        <taxon>Eukaryota</taxon>
        <taxon>Viridiplantae</taxon>
        <taxon>Chlorophyta</taxon>
        <taxon>core chlorophytes</taxon>
        <taxon>Trebouxiophyceae</taxon>
        <taxon>Trebouxiophyceae incertae sedis</taxon>
        <taxon>Elliptochloris clade</taxon>
        <taxon>Elliptochloris</taxon>
    </lineage>
</organism>
<dbReference type="SUPFAM" id="SSF52266">
    <property type="entry name" value="SGNH hydrolase"/>
    <property type="match status" value="1"/>
</dbReference>
<accession>A0AAW1RQM0</accession>
<evidence type="ECO:0000313" key="1">
    <source>
        <dbReference type="EMBL" id="KAK9836029.1"/>
    </source>
</evidence>
<reference evidence="1 2" key="1">
    <citation type="journal article" date="2024" name="Nat. Commun.">
        <title>Phylogenomics reveals the evolutionary origins of lichenization in chlorophyte algae.</title>
        <authorList>
            <person name="Puginier C."/>
            <person name="Libourel C."/>
            <person name="Otte J."/>
            <person name="Skaloud P."/>
            <person name="Haon M."/>
            <person name="Grisel S."/>
            <person name="Petersen M."/>
            <person name="Berrin J.G."/>
            <person name="Delaux P.M."/>
            <person name="Dal Grande F."/>
            <person name="Keller J."/>
        </authorList>
    </citation>
    <scope>NUCLEOTIDE SEQUENCE [LARGE SCALE GENOMIC DNA]</scope>
    <source>
        <strain evidence="1 2">SAG 245.80</strain>
    </source>
</reference>
<keyword evidence="2" id="KW-1185">Reference proteome</keyword>
<comment type="caution">
    <text evidence="1">The sequence shown here is derived from an EMBL/GenBank/DDBJ whole genome shotgun (WGS) entry which is preliminary data.</text>
</comment>
<gene>
    <name evidence="1" type="ORF">WJX81_007152</name>
</gene>
<evidence type="ECO:0000313" key="2">
    <source>
        <dbReference type="Proteomes" id="UP001445335"/>
    </source>
</evidence>
<sequence>MHFDAADIARSRSHPGEGSRLRRAMTKLLQGKPISALVLGGSIEQGGDLNTRMDAYFAQVTDWINATFPPIEGQHTFHNGGRSSTGSPYFASCLHDHVPDKNVDLVFLQFDVNDGVRTPYMNNAHRRALEVLIRKLLNLPASPALVYMHWWSPTTNQGQRSFWNHTVQPESGLLAAYYGLPSVSMRDVWYHHWARNEPGFLSRDVMCSINHPNYLGHLYVADLLIALLQDHLAAAALLPADDAVAEHELPEPMLPGNHESGAGSVCLHDDSLRDALVPGSASGFQFVDDTTSYGTHRWGWVSEAPGDSMEMQVDTRNPAETDGGSWLSMAVLMSYKDRGAAKLECVRECACNPMTIDSLWKAKLSIKEWWHIRVSASEQCVVRLTSTPTGREGGSRFKVEAFTVRPQSTGDNEEGIAGNVTAAGSEWAHNYEASRAGHYATAGAWRNKGSGQ</sequence>
<dbReference type="EMBL" id="JALJOU010000027">
    <property type="protein sequence ID" value="KAK9836029.1"/>
    <property type="molecule type" value="Genomic_DNA"/>
</dbReference>
<dbReference type="PANTHER" id="PTHR34407">
    <property type="entry name" value="EXPRESSED PROTEIN"/>
    <property type="match status" value="1"/>
</dbReference>
<proteinExistence type="predicted"/>
<protein>
    <recommendedName>
        <fullName evidence="3">SGNH hydrolase-type esterase domain-containing protein</fullName>
    </recommendedName>
</protein>
<name>A0AAW1RQM0_9CHLO</name>
<dbReference type="Gene3D" id="3.40.50.1110">
    <property type="entry name" value="SGNH hydrolase"/>
    <property type="match status" value="1"/>
</dbReference>
<dbReference type="CDD" id="cd00229">
    <property type="entry name" value="SGNH_hydrolase"/>
    <property type="match status" value="1"/>
</dbReference>